<evidence type="ECO:0000256" key="1">
    <source>
        <dbReference type="SAM" id="MobiDB-lite"/>
    </source>
</evidence>
<name>A0A6C0BUK9_9ZZZZ</name>
<proteinExistence type="predicted"/>
<dbReference type="AlphaFoldDB" id="A0A6C0BUK9"/>
<sequence length="205" mass="24377">MTELNEIALSNLKLLNNLNHNLKECQLVIEGNKLSESSDENYDKIVNLRELEYPIYYTFNQILNSIRYSNLYKIEGYSTKDLLYLMDNAIDSIVDMLENTEEDPNHDNFTDIIDDIDEKFIVLRNRYETCSIWRVSETFNDYLDTFCETLKECHRYLYFTNTKDNDLFLETFQEKINSETGEENPNLVYDDTDIDTDNDEIKKEN</sequence>
<organism evidence="2">
    <name type="scientific">viral metagenome</name>
    <dbReference type="NCBI Taxonomy" id="1070528"/>
    <lineage>
        <taxon>unclassified sequences</taxon>
        <taxon>metagenomes</taxon>
        <taxon>organismal metagenomes</taxon>
    </lineage>
</organism>
<protein>
    <submittedName>
        <fullName evidence="2">Uncharacterized protein</fullName>
    </submittedName>
</protein>
<reference evidence="2" key="1">
    <citation type="journal article" date="2020" name="Nature">
        <title>Giant virus diversity and host interactions through global metagenomics.</title>
        <authorList>
            <person name="Schulz F."/>
            <person name="Roux S."/>
            <person name="Paez-Espino D."/>
            <person name="Jungbluth S."/>
            <person name="Walsh D.A."/>
            <person name="Denef V.J."/>
            <person name="McMahon K.D."/>
            <person name="Konstantinidis K.T."/>
            <person name="Eloe-Fadrosh E.A."/>
            <person name="Kyrpides N.C."/>
            <person name="Woyke T."/>
        </authorList>
    </citation>
    <scope>NUCLEOTIDE SEQUENCE</scope>
    <source>
        <strain evidence="2">GVMAG-M-3300018428-35</strain>
    </source>
</reference>
<feature type="region of interest" description="Disordered" evidence="1">
    <location>
        <begin position="179"/>
        <end position="205"/>
    </location>
</feature>
<evidence type="ECO:0000313" key="2">
    <source>
        <dbReference type="EMBL" id="QHS95259.1"/>
    </source>
</evidence>
<accession>A0A6C0BUK9</accession>
<dbReference type="EMBL" id="MN739246">
    <property type="protein sequence ID" value="QHS95259.1"/>
    <property type="molecule type" value="Genomic_DNA"/>
</dbReference>